<gene>
    <name evidence="2" type="ORF">MYCGRDRAFT_97806</name>
</gene>
<organism evidence="2 3">
    <name type="scientific">Zymoseptoria tritici (strain CBS 115943 / IPO323)</name>
    <name type="common">Speckled leaf blotch fungus</name>
    <name type="synonym">Septoria tritici</name>
    <dbReference type="NCBI Taxonomy" id="336722"/>
    <lineage>
        <taxon>Eukaryota</taxon>
        <taxon>Fungi</taxon>
        <taxon>Dikarya</taxon>
        <taxon>Ascomycota</taxon>
        <taxon>Pezizomycotina</taxon>
        <taxon>Dothideomycetes</taxon>
        <taxon>Dothideomycetidae</taxon>
        <taxon>Mycosphaerellales</taxon>
        <taxon>Mycosphaerellaceae</taxon>
        <taxon>Zymoseptoria</taxon>
    </lineage>
</organism>
<dbReference type="Proteomes" id="UP000008062">
    <property type="component" value="Chromosome 17"/>
</dbReference>
<evidence type="ECO:0000256" key="1">
    <source>
        <dbReference type="SAM" id="MobiDB-lite"/>
    </source>
</evidence>
<reference evidence="2 3" key="1">
    <citation type="journal article" date="2011" name="PLoS Genet.">
        <title>Finished genome of the fungal wheat pathogen Mycosphaerella graminicola reveals dispensome structure, chromosome plasticity, and stealth pathogenesis.</title>
        <authorList>
            <person name="Goodwin S.B."/>
            <person name="Ben M'barek S."/>
            <person name="Dhillon B."/>
            <person name="Wittenberg A.H.J."/>
            <person name="Crane C.F."/>
            <person name="Hane J.K."/>
            <person name="Foster A.J."/>
            <person name="Van der Lee T.A.J."/>
            <person name="Grimwood J."/>
            <person name="Aerts A."/>
            <person name="Antoniw J."/>
            <person name="Bailey A."/>
            <person name="Bluhm B."/>
            <person name="Bowler J."/>
            <person name="Bristow J."/>
            <person name="van der Burgt A."/>
            <person name="Canto-Canche B."/>
            <person name="Churchill A.C.L."/>
            <person name="Conde-Ferraez L."/>
            <person name="Cools H.J."/>
            <person name="Coutinho P.M."/>
            <person name="Csukai M."/>
            <person name="Dehal P."/>
            <person name="De Wit P."/>
            <person name="Donzelli B."/>
            <person name="van de Geest H.C."/>
            <person name="van Ham R.C.H.J."/>
            <person name="Hammond-Kosack K.E."/>
            <person name="Henrissat B."/>
            <person name="Kilian A."/>
            <person name="Kobayashi A.K."/>
            <person name="Koopmann E."/>
            <person name="Kourmpetis Y."/>
            <person name="Kuzniar A."/>
            <person name="Lindquist E."/>
            <person name="Lombard V."/>
            <person name="Maliepaard C."/>
            <person name="Martins N."/>
            <person name="Mehrabi R."/>
            <person name="Nap J.P.H."/>
            <person name="Ponomarenko A."/>
            <person name="Rudd J.J."/>
            <person name="Salamov A."/>
            <person name="Schmutz J."/>
            <person name="Schouten H.J."/>
            <person name="Shapiro H."/>
            <person name="Stergiopoulos I."/>
            <person name="Torriani S.F.F."/>
            <person name="Tu H."/>
            <person name="de Vries R.P."/>
            <person name="Waalwijk C."/>
            <person name="Ware S.B."/>
            <person name="Wiebenga A."/>
            <person name="Zwiers L.-H."/>
            <person name="Oliver R.P."/>
            <person name="Grigoriev I.V."/>
            <person name="Kema G.H.J."/>
        </authorList>
    </citation>
    <scope>NUCLEOTIDE SEQUENCE [LARGE SCALE GENOMIC DNA]</scope>
    <source>
        <strain evidence="3">CBS 115943 / IPO323</strain>
    </source>
</reference>
<evidence type="ECO:0000313" key="3">
    <source>
        <dbReference type="Proteomes" id="UP000008062"/>
    </source>
</evidence>
<feature type="region of interest" description="Disordered" evidence="1">
    <location>
        <begin position="61"/>
        <end position="82"/>
    </location>
</feature>
<feature type="compositionally biased region" description="Polar residues" evidence="1">
    <location>
        <begin position="61"/>
        <end position="70"/>
    </location>
</feature>
<dbReference type="InParanoid" id="F9XRF5"/>
<proteinExistence type="predicted"/>
<evidence type="ECO:0000313" key="2">
    <source>
        <dbReference type="EMBL" id="EGP82175.1"/>
    </source>
</evidence>
<accession>F9XRF5</accession>
<keyword evidence="3" id="KW-1185">Reference proteome</keyword>
<dbReference type="RefSeq" id="XP_003847199.1">
    <property type="nucleotide sequence ID" value="XM_003847151.1"/>
</dbReference>
<sequence>MLLSAYRLEAPALGGPHWIDQVNFILYIHNTLDTPRSHLRPLLRHYANWVDQLLVKTSKHASSSAPTISSTKREKENGMKKKKKDKTAFSCYRYRHYKINLIEMAMLHLLVHLLLLRNPITFRLQSIRVHRDPTGIDITDVYILNNVKIYRHPLQSGQGIEQDVGGEWIVYRAGRLRTVDVLAARDRRRRRRNHHARGALGLLFLLGIDKHQTTSRVLHLLQAPPMKGSGVPLGSPHPSTAGQDAWFYPNAPR</sequence>
<dbReference type="HOGENOM" id="CLU_1099232_0_0_1"/>
<dbReference type="KEGG" id="ztr:MYCGRDRAFT_97806"/>
<protein>
    <submittedName>
        <fullName evidence="2">Uncharacterized protein</fullName>
    </submittedName>
</protein>
<dbReference type="EMBL" id="CM001212">
    <property type="protein sequence ID" value="EGP82175.1"/>
    <property type="molecule type" value="Genomic_DNA"/>
</dbReference>
<dbReference type="AlphaFoldDB" id="F9XRF5"/>
<dbReference type="GeneID" id="13399703"/>
<name>F9XRF5_ZYMTI</name>